<evidence type="ECO:0000313" key="2">
    <source>
        <dbReference type="EnsemblMetazoa" id="MESCA006874-PA"/>
    </source>
</evidence>
<organism evidence="2 3">
    <name type="scientific">Megaselia scalaris</name>
    <name type="common">Humpbacked fly</name>
    <name type="synonym">Phora scalaris</name>
    <dbReference type="NCBI Taxonomy" id="36166"/>
    <lineage>
        <taxon>Eukaryota</taxon>
        <taxon>Metazoa</taxon>
        <taxon>Ecdysozoa</taxon>
        <taxon>Arthropoda</taxon>
        <taxon>Hexapoda</taxon>
        <taxon>Insecta</taxon>
        <taxon>Pterygota</taxon>
        <taxon>Neoptera</taxon>
        <taxon>Endopterygota</taxon>
        <taxon>Diptera</taxon>
        <taxon>Brachycera</taxon>
        <taxon>Muscomorpha</taxon>
        <taxon>Platypezoidea</taxon>
        <taxon>Phoridae</taxon>
        <taxon>Megaseliini</taxon>
        <taxon>Megaselia</taxon>
    </lineage>
</organism>
<dbReference type="HOGENOM" id="CLU_1512328_0_0_1"/>
<evidence type="ECO:0008006" key="4">
    <source>
        <dbReference type="Google" id="ProtNLM"/>
    </source>
</evidence>
<feature type="compositionally biased region" description="Polar residues" evidence="1">
    <location>
        <begin position="109"/>
        <end position="123"/>
    </location>
</feature>
<keyword evidence="3" id="KW-1185">Reference proteome</keyword>
<feature type="compositionally biased region" description="Low complexity" evidence="1">
    <location>
        <begin position="127"/>
        <end position="139"/>
    </location>
</feature>
<evidence type="ECO:0000256" key="1">
    <source>
        <dbReference type="SAM" id="MobiDB-lite"/>
    </source>
</evidence>
<dbReference type="EMBL" id="CAQQ02074937">
    <property type="status" value="NOT_ANNOTATED_CDS"/>
    <property type="molecule type" value="Genomic_DNA"/>
</dbReference>
<dbReference type="Proteomes" id="UP000015102">
    <property type="component" value="Unassembled WGS sequence"/>
</dbReference>
<proteinExistence type="predicted"/>
<feature type="compositionally biased region" description="Basic and acidic residues" evidence="1">
    <location>
        <begin position="152"/>
        <end position="164"/>
    </location>
</feature>
<feature type="region of interest" description="Disordered" evidence="1">
    <location>
        <begin position="81"/>
        <end position="178"/>
    </location>
</feature>
<dbReference type="STRING" id="36166.T1GT53"/>
<sequence>MHSEKHFIQNLISPHDQQFQQQQTEAYDLNQLVAAASQTVLTALPPDTSEYEYASDVSHASPISMSDDDVARETQIVDDILRSRAQDLPDNWNDDNVSSESFNDEDSNWEPTSPSFDENSSIGSPVASTSSSAGKIKSSSSDRKRTRPYGRGPEERKSRKKEQNKNAATRYVRRKRRK</sequence>
<name>T1GT53_MEGSC</name>
<dbReference type="EnsemblMetazoa" id="MESCA006874-RA">
    <property type="protein sequence ID" value="MESCA006874-PA"/>
    <property type="gene ID" value="MESCA006874"/>
</dbReference>
<dbReference type="AlphaFoldDB" id="T1GT53"/>
<evidence type="ECO:0000313" key="3">
    <source>
        <dbReference type="Proteomes" id="UP000015102"/>
    </source>
</evidence>
<protein>
    <recommendedName>
        <fullName evidence="4">BZIP domain-containing protein</fullName>
    </recommendedName>
</protein>
<accession>T1GT53</accession>
<reference evidence="2" key="2">
    <citation type="submission" date="2015-06" db="UniProtKB">
        <authorList>
            <consortium name="EnsemblMetazoa"/>
        </authorList>
    </citation>
    <scope>IDENTIFICATION</scope>
</reference>
<reference evidence="3" key="1">
    <citation type="submission" date="2013-02" db="EMBL/GenBank/DDBJ databases">
        <authorList>
            <person name="Hughes D."/>
        </authorList>
    </citation>
    <scope>NUCLEOTIDE SEQUENCE</scope>
    <source>
        <strain>Durham</strain>
        <strain evidence="3">NC isolate 2 -- Noor lab</strain>
    </source>
</reference>